<dbReference type="GO" id="GO:0016651">
    <property type="term" value="F:oxidoreductase activity, acting on NAD(P)H"/>
    <property type="evidence" value="ECO:0007669"/>
    <property type="project" value="InterPro"/>
</dbReference>
<dbReference type="Pfam" id="PF12796">
    <property type="entry name" value="Ank_2"/>
    <property type="match status" value="1"/>
</dbReference>
<dbReference type="InterPro" id="IPR036770">
    <property type="entry name" value="Ankyrin_rpt-contain_sf"/>
</dbReference>
<name>A0A8H4K7U4_9HYPO</name>
<gene>
    <name evidence="4" type="ORF">F53441_10881</name>
</gene>
<dbReference type="SMART" id="SM00829">
    <property type="entry name" value="PKS_ER"/>
    <property type="match status" value="1"/>
</dbReference>
<proteinExistence type="inferred from homology"/>
<comment type="similarity">
    <text evidence="1">Belongs to the zinc-containing alcohol dehydrogenase family.</text>
</comment>
<dbReference type="PANTHER" id="PTHR45348:SF2">
    <property type="entry name" value="ZINC-TYPE ALCOHOL DEHYDROGENASE-LIKE PROTEIN C2E1P3.01"/>
    <property type="match status" value="1"/>
</dbReference>
<dbReference type="Gene3D" id="3.90.180.10">
    <property type="entry name" value="Medium-chain alcohol dehydrogenases, catalytic domain"/>
    <property type="match status" value="1"/>
</dbReference>
<evidence type="ECO:0000313" key="4">
    <source>
        <dbReference type="EMBL" id="KAF4445332.1"/>
    </source>
</evidence>
<dbReference type="InterPro" id="IPR011032">
    <property type="entry name" value="GroES-like_sf"/>
</dbReference>
<evidence type="ECO:0000256" key="2">
    <source>
        <dbReference type="ARBA" id="ARBA00023002"/>
    </source>
</evidence>
<dbReference type="InterPro" id="IPR020843">
    <property type="entry name" value="ER"/>
</dbReference>
<accession>A0A8H4K7U4</accession>
<protein>
    <recommendedName>
        <fullName evidence="3">Enoyl reductase (ER) domain-containing protein</fullName>
    </recommendedName>
</protein>
<comment type="caution">
    <text evidence="4">The sequence shown here is derived from an EMBL/GenBank/DDBJ whole genome shotgun (WGS) entry which is preliminary data.</text>
</comment>
<dbReference type="SUPFAM" id="SSF48403">
    <property type="entry name" value="Ankyrin repeat"/>
    <property type="match status" value="1"/>
</dbReference>
<dbReference type="InterPro" id="IPR047122">
    <property type="entry name" value="Trans-enoyl_RdTase-like"/>
</dbReference>
<keyword evidence="5" id="KW-1185">Reference proteome</keyword>
<dbReference type="Gene3D" id="1.25.40.20">
    <property type="entry name" value="Ankyrin repeat-containing domain"/>
    <property type="match status" value="1"/>
</dbReference>
<evidence type="ECO:0000256" key="1">
    <source>
        <dbReference type="ARBA" id="ARBA00008072"/>
    </source>
</evidence>
<dbReference type="InterPro" id="IPR013154">
    <property type="entry name" value="ADH-like_N"/>
</dbReference>
<dbReference type="AlphaFoldDB" id="A0A8H4K7U4"/>
<evidence type="ECO:0000259" key="3">
    <source>
        <dbReference type="SMART" id="SM00829"/>
    </source>
</evidence>
<dbReference type="Pfam" id="PF17111">
    <property type="entry name" value="PigL_N"/>
    <property type="match status" value="1"/>
</dbReference>
<feature type="domain" description="Enoyl reductase (ER)" evidence="3">
    <location>
        <begin position="11"/>
        <end position="344"/>
    </location>
</feature>
<dbReference type="InterPro" id="IPR031348">
    <property type="entry name" value="PigL_N"/>
</dbReference>
<dbReference type="SUPFAM" id="SSF50129">
    <property type="entry name" value="GroES-like"/>
    <property type="match status" value="1"/>
</dbReference>
<evidence type="ECO:0000313" key="5">
    <source>
        <dbReference type="Proteomes" id="UP000605986"/>
    </source>
</evidence>
<keyword evidence="2" id="KW-0560">Oxidoreductase</keyword>
<reference evidence="4" key="1">
    <citation type="submission" date="2020-01" db="EMBL/GenBank/DDBJ databases">
        <title>Identification and distribution of gene clusters putatively required for synthesis of sphingolipid metabolism inhibitors in phylogenetically diverse species of the filamentous fungus Fusarium.</title>
        <authorList>
            <person name="Kim H.-S."/>
            <person name="Busman M."/>
            <person name="Brown D.W."/>
            <person name="Divon H."/>
            <person name="Uhlig S."/>
            <person name="Proctor R.H."/>
        </authorList>
    </citation>
    <scope>NUCLEOTIDE SEQUENCE</scope>
    <source>
        <strain evidence="4">NRRL 53441</strain>
    </source>
</reference>
<dbReference type="InterPro" id="IPR036291">
    <property type="entry name" value="NAD(P)-bd_dom_sf"/>
</dbReference>
<dbReference type="SMART" id="SM00248">
    <property type="entry name" value="ANK"/>
    <property type="match status" value="2"/>
</dbReference>
<dbReference type="OrthoDB" id="10257049at2759"/>
<dbReference type="EMBL" id="JAADJG010000529">
    <property type="protein sequence ID" value="KAF4445332.1"/>
    <property type="molecule type" value="Genomic_DNA"/>
</dbReference>
<dbReference type="CDD" id="cd08249">
    <property type="entry name" value="enoyl_reductase_like"/>
    <property type="match status" value="1"/>
</dbReference>
<dbReference type="Gene3D" id="3.40.50.720">
    <property type="entry name" value="NAD(P)-binding Rossmann-like Domain"/>
    <property type="match status" value="1"/>
</dbReference>
<organism evidence="4 5">
    <name type="scientific">Fusarium austroafricanum</name>
    <dbReference type="NCBI Taxonomy" id="2364996"/>
    <lineage>
        <taxon>Eukaryota</taxon>
        <taxon>Fungi</taxon>
        <taxon>Dikarya</taxon>
        <taxon>Ascomycota</taxon>
        <taxon>Pezizomycotina</taxon>
        <taxon>Sordariomycetes</taxon>
        <taxon>Hypocreomycetidae</taxon>
        <taxon>Hypocreales</taxon>
        <taxon>Nectriaceae</taxon>
        <taxon>Fusarium</taxon>
        <taxon>Fusarium concolor species complex</taxon>
    </lineage>
</organism>
<dbReference type="Pfam" id="PF08240">
    <property type="entry name" value="ADH_N"/>
    <property type="match status" value="1"/>
</dbReference>
<dbReference type="Proteomes" id="UP000605986">
    <property type="component" value="Unassembled WGS sequence"/>
</dbReference>
<dbReference type="PANTHER" id="PTHR45348">
    <property type="entry name" value="HYPOTHETICAL OXIDOREDUCTASE (EUROFUNG)"/>
    <property type="match status" value="1"/>
</dbReference>
<sequence>MATQSGIIIEGANQPYQIVDNIPRPTPGARQVLIKCLAVGINPIEALQQHSGLLVSEWPAILGSDGAGVVIDVGPDVTRLKVGDYVYGCSPVGQNRLTPFQETFLAQEDVFFKKGTNISVEESCTIGAQLLTSSLCLLAGAELDLPKDGTKAPEKDEWIVVLGGSGNVGQYAVQLGKVCGYKVLASCSPSKQSIPIQNGASATFNGRGTVDEQVAEIQKITGGNFSKMMDATTHGYEVMVKALDTASKMEKKYLTSVDDWSNFSTPASINEYRASLGHLCSPDKRDGAQITANVVKWIPWLEAHLAAGTLKPLEHQVADGMGWDKVIQGIQDMEAGKAEKKIVIRVSWLPIRMEAIGAGASTLAFVLLALKSAKIINESLSSIKDAPRTVLDLIKDIEFLQSVLGRISGLSLQHVPASTIESLNGVLRTCTTDLSTIENRLTKFSNMSDNSRSSRIYKGVLAYVKKEDLESAQGRIRDKSTQINLYLSLLQAQSISEVSSRIDSQATATTNLLEQILGEVSKLHARLNQDEQLMEANSNDDAVESEISGQFGTMAICSELESSISRLSSLVDYDGLTLDADDAEQIVNDLRRFVVLAKERLIAKSNQSYNSFVYNTSTEVDDKALRRDLKLIEGLILSAPIIAINQSVPGSKKLRSYLPHGTIIEQKRRREEIDVDHGRLTISTNKRRRICKGASSSTSGNINTFRDVVANIVFRPSKSPWMFSVSLSQGQLFDRSIQSIPRISVCRIIADNSPVFTLVKNGQLKELKMLLQEGKATLRDHDEQGMSLLHYAATATVDMCKFLIESGADVDEMSENTGTALSRITGLGHHDTTLVLLENMADPTLSYPGWDNPLSTACNLDLASIPTTRHA</sequence>
<dbReference type="InterPro" id="IPR002110">
    <property type="entry name" value="Ankyrin_rpt"/>
</dbReference>
<dbReference type="SUPFAM" id="SSF51735">
    <property type="entry name" value="NAD(P)-binding Rossmann-fold domains"/>
    <property type="match status" value="1"/>
</dbReference>